<gene>
    <name evidence="2" type="primary">kdgR_6</name>
    <name evidence="2" type="ORF">SPACI_045460</name>
</gene>
<dbReference type="EMBL" id="CP155571">
    <property type="protein sequence ID" value="XFO74436.1"/>
    <property type="molecule type" value="Genomic_DNA"/>
</dbReference>
<dbReference type="InterPro" id="IPR029016">
    <property type="entry name" value="GAF-like_dom_sf"/>
</dbReference>
<keyword evidence="3" id="KW-1185">Reference proteome</keyword>
<dbReference type="PANTHER" id="PTHR30136:SF35">
    <property type="entry name" value="HTH-TYPE TRANSCRIPTIONAL REGULATOR RV1719"/>
    <property type="match status" value="1"/>
</dbReference>
<dbReference type="SUPFAM" id="SSF55781">
    <property type="entry name" value="GAF domain-like"/>
    <property type="match status" value="1"/>
</dbReference>
<evidence type="ECO:0000259" key="1">
    <source>
        <dbReference type="PROSITE" id="PS51078"/>
    </source>
</evidence>
<dbReference type="Proteomes" id="UP000216052">
    <property type="component" value="Chromosome"/>
</dbReference>
<dbReference type="Pfam" id="PF01614">
    <property type="entry name" value="IclR_C"/>
    <property type="match status" value="1"/>
</dbReference>
<reference evidence="2" key="1">
    <citation type="submission" date="2024-05" db="EMBL/GenBank/DDBJ databases">
        <title>Isolation and characterization of Sporomusa carbonis sp. nov., a carboxydotrophic hydrogenogen in the genus of Sporomusa isolated from a charcoal burning pile.</title>
        <authorList>
            <person name="Boeer T."/>
            <person name="Rosenbaum F."/>
            <person name="Eysell L."/>
            <person name="Mueller V."/>
            <person name="Daniel R."/>
            <person name="Poehlein A."/>
        </authorList>
    </citation>
    <scope>NUCLEOTIDE SEQUENCE [LARGE SCALE GENOMIC DNA]</scope>
    <source>
        <strain evidence="2">DSM 3132</strain>
    </source>
</reference>
<dbReference type="PROSITE" id="PS51078">
    <property type="entry name" value="ICLR_ED"/>
    <property type="match status" value="1"/>
</dbReference>
<protein>
    <submittedName>
        <fullName evidence="2">Transcriptional regulator KdgR</fullName>
    </submittedName>
</protein>
<accession>A0ABZ3J8I0</accession>
<organism evidence="2 3">
    <name type="scientific">Sporomusa acidovorans (strain ATCC 49682 / DSM 3132 / Mol)</name>
    <dbReference type="NCBI Taxonomy" id="1123286"/>
    <lineage>
        <taxon>Bacteria</taxon>
        <taxon>Bacillati</taxon>
        <taxon>Bacillota</taxon>
        <taxon>Negativicutes</taxon>
        <taxon>Selenomonadales</taxon>
        <taxon>Sporomusaceae</taxon>
        <taxon>Sporomusa</taxon>
    </lineage>
</organism>
<feature type="domain" description="IclR-ED" evidence="1">
    <location>
        <begin position="7"/>
        <end position="195"/>
    </location>
</feature>
<dbReference type="PANTHER" id="PTHR30136">
    <property type="entry name" value="HELIX-TURN-HELIX TRANSCRIPTIONAL REGULATOR, ICLR FAMILY"/>
    <property type="match status" value="1"/>
</dbReference>
<evidence type="ECO:0000313" key="2">
    <source>
        <dbReference type="EMBL" id="XFO74436.1"/>
    </source>
</evidence>
<evidence type="ECO:0000313" key="3">
    <source>
        <dbReference type="Proteomes" id="UP000216052"/>
    </source>
</evidence>
<proteinExistence type="predicted"/>
<dbReference type="InterPro" id="IPR050707">
    <property type="entry name" value="HTH_MetabolicPath_Reg"/>
</dbReference>
<sequence length="197" mass="22126">MIEQSEKIYSLGKVFLNYERVVLNSIEIRRICLPFLDELASATRGNANLAILDGNEVLYIARSETSYNSFGCFNVGMRRPIYCNSLGKVLVSNKLDQIKDIFKNGVRRFTMNTITNEEVFIEEIEKVRLQGYATDFEEWGNGINCIGAPLYDSSEQIVAAIGISGPTTVFDKDTILKHVPVLIEYANRISGRLGATR</sequence>
<dbReference type="InterPro" id="IPR014757">
    <property type="entry name" value="Tscrpt_reg_IclR_C"/>
</dbReference>
<dbReference type="Gene3D" id="3.30.450.40">
    <property type="match status" value="1"/>
</dbReference>
<name>A0ABZ3J8I0_SPOA4</name>